<gene>
    <name evidence="2" type="ORF">NCTC11296_00700</name>
</gene>
<accession>A0A377I615</accession>
<name>A0A377I615_AVIPA</name>
<proteinExistence type="predicted"/>
<evidence type="ECO:0000313" key="3">
    <source>
        <dbReference type="Proteomes" id="UP000254465"/>
    </source>
</evidence>
<protein>
    <submittedName>
        <fullName evidence="2">Restriction enzyme</fullName>
    </submittedName>
</protein>
<dbReference type="Gene3D" id="3.40.50.300">
    <property type="entry name" value="P-loop containing nucleotide triphosphate hydrolases"/>
    <property type="match status" value="1"/>
</dbReference>
<dbReference type="InterPro" id="IPR018306">
    <property type="entry name" value="Phage_T5_Orf172_DNA-bd"/>
</dbReference>
<evidence type="ECO:0000313" key="2">
    <source>
        <dbReference type="EMBL" id="STO70785.1"/>
    </source>
</evidence>
<sequence length="250" mass="29299">MSNDLLLPLQQPKIYAYSDVRFPQMLKVGYTTRKVADRIAEQYPVKTPNQSYQLELEELALRDDGSYFTDHDVHQALAKLGVQRAEGEWFHCDVKQVQAAIVAVRNRKPPKKHRTLDFKMRPEQQEAVQRTMAYFTAFAADPRNANKEPKFLWNAKMRFGKTFATYQLVKQMAWRRVLILTFKPAVKTAWQEDLQRHTDFTEWQFLAKENMDEWEAVKQQSEALHKPLICFLSLQDLHGRTAKGKVKARN</sequence>
<dbReference type="InterPro" id="IPR006935">
    <property type="entry name" value="Helicase/UvrB_N"/>
</dbReference>
<dbReference type="InterPro" id="IPR027417">
    <property type="entry name" value="P-loop_NTPase"/>
</dbReference>
<dbReference type="SUPFAM" id="SSF52540">
    <property type="entry name" value="P-loop containing nucleoside triphosphate hydrolases"/>
    <property type="match status" value="1"/>
</dbReference>
<dbReference type="REBASE" id="378135">
    <property type="entry name" value="Apa11296ORF700P"/>
</dbReference>
<feature type="domain" description="Bacteriophage T5 Orf172 DNA-binding" evidence="1">
    <location>
        <begin position="20"/>
        <end position="104"/>
    </location>
</feature>
<evidence type="ECO:0000259" key="1">
    <source>
        <dbReference type="SMART" id="SM00974"/>
    </source>
</evidence>
<dbReference type="GO" id="GO:0003677">
    <property type="term" value="F:DNA binding"/>
    <property type="evidence" value="ECO:0007669"/>
    <property type="project" value="InterPro"/>
</dbReference>
<dbReference type="GO" id="GO:0016787">
    <property type="term" value="F:hydrolase activity"/>
    <property type="evidence" value="ECO:0007669"/>
    <property type="project" value="InterPro"/>
</dbReference>
<organism evidence="2 3">
    <name type="scientific">Avibacterium paragallinarum</name>
    <name type="common">Haemophilus gallinarum</name>
    <dbReference type="NCBI Taxonomy" id="728"/>
    <lineage>
        <taxon>Bacteria</taxon>
        <taxon>Pseudomonadati</taxon>
        <taxon>Pseudomonadota</taxon>
        <taxon>Gammaproteobacteria</taxon>
        <taxon>Pasteurellales</taxon>
        <taxon>Pasteurellaceae</taxon>
        <taxon>Avibacterium</taxon>
    </lineage>
</organism>
<dbReference type="RefSeq" id="WP_017805489.1">
    <property type="nucleotide sequence ID" value="NZ_RQXP01000016.1"/>
</dbReference>
<dbReference type="SMART" id="SM00974">
    <property type="entry name" value="T5orf172"/>
    <property type="match status" value="1"/>
</dbReference>
<dbReference type="Proteomes" id="UP000254465">
    <property type="component" value="Unassembled WGS sequence"/>
</dbReference>
<dbReference type="Pfam" id="PF10544">
    <property type="entry name" value="T5orf172"/>
    <property type="match status" value="1"/>
</dbReference>
<dbReference type="AlphaFoldDB" id="A0A377I615"/>
<dbReference type="Pfam" id="PF04851">
    <property type="entry name" value="ResIII"/>
    <property type="match status" value="1"/>
</dbReference>
<dbReference type="GO" id="GO:0005524">
    <property type="term" value="F:ATP binding"/>
    <property type="evidence" value="ECO:0007669"/>
    <property type="project" value="InterPro"/>
</dbReference>
<dbReference type="EMBL" id="UGHK01000001">
    <property type="protein sequence ID" value="STO70785.1"/>
    <property type="molecule type" value="Genomic_DNA"/>
</dbReference>
<reference evidence="2 3" key="1">
    <citation type="submission" date="2018-06" db="EMBL/GenBank/DDBJ databases">
        <authorList>
            <consortium name="Pathogen Informatics"/>
            <person name="Doyle S."/>
        </authorList>
    </citation>
    <scope>NUCLEOTIDE SEQUENCE [LARGE SCALE GENOMIC DNA]</scope>
    <source>
        <strain evidence="2 3">NCTC11296</strain>
    </source>
</reference>